<evidence type="ECO:0000313" key="2">
    <source>
        <dbReference type="EMBL" id="SDA37022.1"/>
    </source>
</evidence>
<name>A0A1G5UTR7_9FIRM</name>
<gene>
    <name evidence="2" type="ORF">SAMN02910343_00005</name>
</gene>
<dbReference type="EMBL" id="FMXA01000003">
    <property type="protein sequence ID" value="SDA37022.1"/>
    <property type="molecule type" value="Genomic_DNA"/>
</dbReference>
<feature type="domain" description="Helix-turn-helix" evidence="1">
    <location>
        <begin position="4"/>
        <end position="64"/>
    </location>
</feature>
<evidence type="ECO:0000313" key="3">
    <source>
        <dbReference type="Proteomes" id="UP000199689"/>
    </source>
</evidence>
<sequence>MVIMEFNDVMTLEEAAERWKKTSDALRQNCLGRVKNGFRKGEYRKSGRVWLVTRAGMERVYGKEIRGK</sequence>
<protein>
    <recommendedName>
        <fullName evidence="1">Helix-turn-helix domain-containing protein</fullName>
    </recommendedName>
</protein>
<organism evidence="2 3">
    <name type="scientific">Allisonella histaminiformans</name>
    <dbReference type="NCBI Taxonomy" id="209880"/>
    <lineage>
        <taxon>Bacteria</taxon>
        <taxon>Bacillati</taxon>
        <taxon>Bacillota</taxon>
        <taxon>Negativicutes</taxon>
        <taxon>Veillonellales</taxon>
        <taxon>Veillonellaceae</taxon>
        <taxon>Allisonella</taxon>
    </lineage>
</organism>
<dbReference type="InterPro" id="IPR045403">
    <property type="entry name" value="HTH_59_Firmicutes_type"/>
</dbReference>
<reference evidence="2 3" key="1">
    <citation type="submission" date="2016-10" db="EMBL/GenBank/DDBJ databases">
        <authorList>
            <person name="de Groot N.N."/>
        </authorList>
    </citation>
    <scope>NUCLEOTIDE SEQUENCE [LARGE SCALE GENOMIC DNA]</scope>
    <source>
        <strain evidence="2 3">DSM 15230</strain>
    </source>
</reference>
<dbReference type="Proteomes" id="UP000199689">
    <property type="component" value="Unassembled WGS sequence"/>
</dbReference>
<dbReference type="AlphaFoldDB" id="A0A1G5UTR7"/>
<accession>A0A1G5UTR7</accession>
<keyword evidence="3" id="KW-1185">Reference proteome</keyword>
<dbReference type="Pfam" id="PF20038">
    <property type="entry name" value="HTH_59"/>
    <property type="match status" value="1"/>
</dbReference>
<evidence type="ECO:0000259" key="1">
    <source>
        <dbReference type="Pfam" id="PF20038"/>
    </source>
</evidence>
<proteinExistence type="predicted"/>